<organism evidence="1 2">
    <name type="scientific">Psychroflexus sediminis</name>
    <dbReference type="NCBI Taxonomy" id="470826"/>
    <lineage>
        <taxon>Bacteria</taxon>
        <taxon>Pseudomonadati</taxon>
        <taxon>Bacteroidota</taxon>
        <taxon>Flavobacteriia</taxon>
        <taxon>Flavobacteriales</taxon>
        <taxon>Flavobacteriaceae</taxon>
        <taxon>Psychroflexus</taxon>
    </lineage>
</organism>
<dbReference type="STRING" id="470826.SAMN04488027_11816"/>
<dbReference type="SUPFAM" id="SSF53756">
    <property type="entry name" value="UDP-Glycosyltransferase/glycogen phosphorylase"/>
    <property type="match status" value="1"/>
</dbReference>
<keyword evidence="2" id="KW-1185">Reference proteome</keyword>
<dbReference type="AlphaFoldDB" id="A0A1G7Z4G7"/>
<dbReference type="Proteomes" id="UP000199296">
    <property type="component" value="Unassembled WGS sequence"/>
</dbReference>
<dbReference type="RefSeq" id="WP_093369991.1">
    <property type="nucleotide sequence ID" value="NZ_FNCW01000018.1"/>
</dbReference>
<sequence length="410" mass="47263">MKILILAENLEVNRTSSGITCNNQISIYDSFNDVTVLTSTAFQDFRQKDSIRYKFLDLNQINKSFLEDITKLSAIPAFINGLNFKARSIVNKWAQEIKNILKSNDYDLVVSMGSGLSFMPAYAMLKVDKYLYGKYMMFVHDPYPSHQYPPPYEKKSSLLYRKQAQLFGKALSKADIISFPSLRLMEWMNEFYPNVNNKSIIQPHLGLTQNELKNILPEQKKGELPKFYSGLNIVHTGTLLGPRNPLYLIKALKLLFKKEPKAKDVFHLHIIGKMTKEWYKEKLTADNVHTHAHRYTYLESLEIQKKADVLLLLEAVSDVSPFMPGKLADYLMAEKPILALTPKASETTRILGNDYPLLVENGNIEKIYEKLLLLYKSYKNDTLKNLIPSSDSYEYVLPKNWYKSLKMLSK</sequence>
<proteinExistence type="predicted"/>
<name>A0A1G7Z4G7_9FLAO</name>
<evidence type="ECO:0000313" key="1">
    <source>
        <dbReference type="EMBL" id="SDH03613.1"/>
    </source>
</evidence>
<accession>A0A1G7Z4G7</accession>
<dbReference type="EMBL" id="FNCW01000018">
    <property type="protein sequence ID" value="SDH03613.1"/>
    <property type="molecule type" value="Genomic_DNA"/>
</dbReference>
<dbReference type="Gene3D" id="3.40.50.2000">
    <property type="entry name" value="Glycogen Phosphorylase B"/>
    <property type="match status" value="2"/>
</dbReference>
<reference evidence="1 2" key="1">
    <citation type="submission" date="2016-10" db="EMBL/GenBank/DDBJ databases">
        <authorList>
            <person name="de Groot N.N."/>
        </authorList>
    </citation>
    <scope>NUCLEOTIDE SEQUENCE [LARGE SCALE GENOMIC DNA]</scope>
    <source>
        <strain evidence="1 2">DSM 19803</strain>
    </source>
</reference>
<dbReference type="OrthoDB" id="977218at2"/>
<protein>
    <submittedName>
        <fullName evidence="1">Uncharacterized protein</fullName>
    </submittedName>
</protein>
<gene>
    <name evidence="1" type="ORF">SAMN04488027_11816</name>
</gene>
<evidence type="ECO:0000313" key="2">
    <source>
        <dbReference type="Proteomes" id="UP000199296"/>
    </source>
</evidence>